<sequence>SQVGKEPPVAGSIASLRAWCRCMAYHQAARLAPTIATPPKTGRPLGTGGGAVFLFMMSDRTIQYMHAF</sequence>
<evidence type="ECO:0000313" key="2">
    <source>
        <dbReference type="Proteomes" id="UP000790709"/>
    </source>
</evidence>
<organism evidence="1 2">
    <name type="scientific">Leucogyrophana mollusca</name>
    <dbReference type="NCBI Taxonomy" id="85980"/>
    <lineage>
        <taxon>Eukaryota</taxon>
        <taxon>Fungi</taxon>
        <taxon>Dikarya</taxon>
        <taxon>Basidiomycota</taxon>
        <taxon>Agaricomycotina</taxon>
        <taxon>Agaricomycetes</taxon>
        <taxon>Agaricomycetidae</taxon>
        <taxon>Boletales</taxon>
        <taxon>Boletales incertae sedis</taxon>
        <taxon>Leucogyrophana</taxon>
    </lineage>
</organism>
<accession>A0ACB8BIA2</accession>
<keyword evidence="2" id="KW-1185">Reference proteome</keyword>
<comment type="caution">
    <text evidence="1">The sequence shown here is derived from an EMBL/GenBank/DDBJ whole genome shotgun (WGS) entry which is preliminary data.</text>
</comment>
<proteinExistence type="predicted"/>
<dbReference type="Proteomes" id="UP000790709">
    <property type="component" value="Unassembled WGS sequence"/>
</dbReference>
<gene>
    <name evidence="1" type="ORF">BV22DRAFT_1011926</name>
</gene>
<reference evidence="1" key="1">
    <citation type="journal article" date="2021" name="New Phytol.">
        <title>Evolutionary innovations through gain and loss of genes in the ectomycorrhizal Boletales.</title>
        <authorList>
            <person name="Wu G."/>
            <person name="Miyauchi S."/>
            <person name="Morin E."/>
            <person name="Kuo A."/>
            <person name="Drula E."/>
            <person name="Varga T."/>
            <person name="Kohler A."/>
            <person name="Feng B."/>
            <person name="Cao Y."/>
            <person name="Lipzen A."/>
            <person name="Daum C."/>
            <person name="Hundley H."/>
            <person name="Pangilinan J."/>
            <person name="Johnson J."/>
            <person name="Barry K."/>
            <person name="LaButti K."/>
            <person name="Ng V."/>
            <person name="Ahrendt S."/>
            <person name="Min B."/>
            <person name="Choi I.G."/>
            <person name="Park H."/>
            <person name="Plett J.M."/>
            <person name="Magnuson J."/>
            <person name="Spatafora J.W."/>
            <person name="Nagy L.G."/>
            <person name="Henrissat B."/>
            <person name="Grigoriev I.V."/>
            <person name="Yang Z.L."/>
            <person name="Xu J."/>
            <person name="Martin F.M."/>
        </authorList>
    </citation>
    <scope>NUCLEOTIDE SEQUENCE</scope>
    <source>
        <strain evidence="1">KUC20120723A-06</strain>
    </source>
</reference>
<name>A0ACB8BIA2_9AGAM</name>
<evidence type="ECO:0000313" key="1">
    <source>
        <dbReference type="EMBL" id="KAH7925100.1"/>
    </source>
</evidence>
<dbReference type="EMBL" id="MU266409">
    <property type="protein sequence ID" value="KAH7925100.1"/>
    <property type="molecule type" value="Genomic_DNA"/>
</dbReference>
<feature type="non-terminal residue" evidence="1">
    <location>
        <position position="1"/>
    </location>
</feature>
<protein>
    <submittedName>
        <fullName evidence="1">Uncharacterized protein</fullName>
    </submittedName>
</protein>